<dbReference type="InterPro" id="IPR009057">
    <property type="entry name" value="Homeodomain-like_sf"/>
</dbReference>
<dbReference type="KEGG" id="tbe:Trebr_1566"/>
<evidence type="ECO:0000313" key="7">
    <source>
        <dbReference type="Proteomes" id="UP000006546"/>
    </source>
</evidence>
<dbReference type="GO" id="GO:0043565">
    <property type="term" value="F:sequence-specific DNA binding"/>
    <property type="evidence" value="ECO:0007669"/>
    <property type="project" value="InterPro"/>
</dbReference>
<keyword evidence="7" id="KW-1185">Reference proteome</keyword>
<keyword evidence="3" id="KW-0804">Transcription</keyword>
<dbReference type="SUPFAM" id="SSF46689">
    <property type="entry name" value="Homeodomain-like"/>
    <property type="match status" value="1"/>
</dbReference>
<keyword evidence="1" id="KW-0805">Transcription regulation</keyword>
<gene>
    <name evidence="6" type="ordered locus">Trebr_1566</name>
</gene>
<dbReference type="Gene3D" id="1.10.10.60">
    <property type="entry name" value="Homeodomain-like"/>
    <property type="match status" value="2"/>
</dbReference>
<keyword evidence="4" id="KW-0812">Transmembrane</keyword>
<dbReference type="InterPro" id="IPR018060">
    <property type="entry name" value="HTH_AraC"/>
</dbReference>
<dbReference type="AlphaFoldDB" id="F4LPC7"/>
<dbReference type="PANTHER" id="PTHR43280">
    <property type="entry name" value="ARAC-FAMILY TRANSCRIPTIONAL REGULATOR"/>
    <property type="match status" value="1"/>
</dbReference>
<name>F4LPC7_TREBD</name>
<organism evidence="6 7">
    <name type="scientific">Treponema brennaborense (strain DSM 12168 / CIP 105900 / DD5/3)</name>
    <dbReference type="NCBI Taxonomy" id="906968"/>
    <lineage>
        <taxon>Bacteria</taxon>
        <taxon>Pseudomonadati</taxon>
        <taxon>Spirochaetota</taxon>
        <taxon>Spirochaetia</taxon>
        <taxon>Spirochaetales</taxon>
        <taxon>Treponemataceae</taxon>
        <taxon>Treponema</taxon>
    </lineage>
</organism>
<keyword evidence="2" id="KW-0238">DNA-binding</keyword>
<dbReference type="Pfam" id="PF12833">
    <property type="entry name" value="HTH_18"/>
    <property type="match status" value="1"/>
</dbReference>
<keyword evidence="4" id="KW-0472">Membrane</keyword>
<dbReference type="EMBL" id="CP002696">
    <property type="protein sequence ID" value="AEE16989.1"/>
    <property type="molecule type" value="Genomic_DNA"/>
</dbReference>
<dbReference type="GO" id="GO:0003700">
    <property type="term" value="F:DNA-binding transcription factor activity"/>
    <property type="evidence" value="ECO:0007669"/>
    <property type="project" value="InterPro"/>
</dbReference>
<dbReference type="Proteomes" id="UP000006546">
    <property type="component" value="Chromosome"/>
</dbReference>
<evidence type="ECO:0000256" key="2">
    <source>
        <dbReference type="ARBA" id="ARBA00023125"/>
    </source>
</evidence>
<accession>F4LPC7</accession>
<dbReference type="PROSITE" id="PS01124">
    <property type="entry name" value="HTH_ARAC_FAMILY_2"/>
    <property type="match status" value="1"/>
</dbReference>
<evidence type="ECO:0000256" key="3">
    <source>
        <dbReference type="ARBA" id="ARBA00023163"/>
    </source>
</evidence>
<feature type="domain" description="HTH araC/xylS-type" evidence="5">
    <location>
        <begin position="623"/>
        <end position="721"/>
    </location>
</feature>
<reference evidence="7" key="1">
    <citation type="submission" date="2011-04" db="EMBL/GenBank/DDBJ databases">
        <title>The complete genome of Treponema brennaborense DSM 12168.</title>
        <authorList>
            <person name="Lucas S."/>
            <person name="Han J."/>
            <person name="Lapidus A."/>
            <person name="Bruce D."/>
            <person name="Goodwin L."/>
            <person name="Pitluck S."/>
            <person name="Peters L."/>
            <person name="Kyrpides N."/>
            <person name="Mavromatis K."/>
            <person name="Ivanova N."/>
            <person name="Mikhailova N."/>
            <person name="Pagani I."/>
            <person name="Teshima H."/>
            <person name="Detter J.C."/>
            <person name="Tapia R."/>
            <person name="Han C."/>
            <person name="Land M."/>
            <person name="Hauser L."/>
            <person name="Markowitz V."/>
            <person name="Cheng J.-F."/>
            <person name="Hugenholtz P."/>
            <person name="Woyke T."/>
            <person name="Wu D."/>
            <person name="Gronow S."/>
            <person name="Wellnitz S."/>
            <person name="Brambilla E."/>
            <person name="Klenk H.-P."/>
            <person name="Eisen J.A."/>
        </authorList>
    </citation>
    <scope>NUCLEOTIDE SEQUENCE [LARGE SCALE GENOMIC DNA]</scope>
    <source>
        <strain evidence="7">DSM 12168 / CIP 105900 / DD5/3</strain>
    </source>
</reference>
<keyword evidence="4" id="KW-1133">Transmembrane helix</keyword>
<feature type="transmembrane region" description="Helical" evidence="4">
    <location>
        <begin position="260"/>
        <end position="281"/>
    </location>
</feature>
<dbReference type="PANTHER" id="PTHR43280:SF2">
    <property type="entry name" value="HTH-TYPE TRANSCRIPTIONAL REGULATOR EXSA"/>
    <property type="match status" value="1"/>
</dbReference>
<evidence type="ECO:0000259" key="5">
    <source>
        <dbReference type="PROSITE" id="PS01124"/>
    </source>
</evidence>
<dbReference type="OrthoDB" id="360808at2"/>
<protein>
    <submittedName>
        <fullName evidence="6">Transcriptional regulator, AraC family</fullName>
    </submittedName>
</protein>
<feature type="transmembrane region" description="Helical" evidence="4">
    <location>
        <begin position="12"/>
        <end position="32"/>
    </location>
</feature>
<evidence type="ECO:0000256" key="4">
    <source>
        <dbReference type="SAM" id="Phobius"/>
    </source>
</evidence>
<proteinExistence type="predicted"/>
<dbReference type="HOGENOM" id="CLU_380780_0_0_12"/>
<evidence type="ECO:0000313" key="6">
    <source>
        <dbReference type="EMBL" id="AEE16989.1"/>
    </source>
</evidence>
<sequence>MRKNRKYYTKIIKMFYLISIPLVCVAALSYFIRMGLNAKNEYDANSKLQLTTFKEYTDTRIRFCHFLVNMIAASKQMTDFMQKTEPTAYYQLKLQQEIQRLYNFSNYQQEIIGLTVANDNYGISSELNGDLETFLKLFFITPDDFSQIRTDMQKNNPSHSFIVKSVKNDQNQPMIIIINYDRTWYNTPFYLFFLYSEKQFFDTNISSKGDFSLYQNDTLIYTRFAKKVLKKTEIRSIASEIPSLRYDLKLPQFQVYSLKLLTVFMITVGIIFSIILIGHIYTRKLYEPIKQLLTLVEKSETDADEFSIIANAFTELSAELSSAETSVKNYTAMLKKNFLAELLTGYLPQPYVKDQLHRFKITDRKQAFHCILVKYEIPTTQSESLSANSFLIAKQNLYIRLSSHFNPAANKALHDFYLAEIQFDTLALLISTNDLSAVIADLTEILTLTEEKYKLACRAACGKSVSHISAAAQSYRDAAWQIDMQPYMDTFSSVTTHETLLSSKQSQAVFYSLGTEQALISAVLNRKENEWKTLLSDIIETNKTEHKNQLPQLAVLLGATVQRIISGLQPDDNGLQVLNESLQFFLPACASFEILQEKLVKILTTITENISMTKKTINPVIIRQFQDFIECNYNKDISLYDLAESARLSPAYVSTIFKSAMGRNFKEYLNHFRFERACRILKQYPLIKIKEVASKTGCNAEILARLFLKYAEMTPSEYQKVIHQQDL</sequence>
<dbReference type="SMART" id="SM00342">
    <property type="entry name" value="HTH_ARAC"/>
    <property type="match status" value="1"/>
</dbReference>
<dbReference type="STRING" id="906968.Trebr_1566"/>
<evidence type="ECO:0000256" key="1">
    <source>
        <dbReference type="ARBA" id="ARBA00023015"/>
    </source>
</evidence>
<dbReference type="eggNOG" id="COG2207">
    <property type="taxonomic scope" value="Bacteria"/>
</dbReference>